<dbReference type="AlphaFoldDB" id="A0A0A0LMV9"/>
<reference evidence="1 2" key="1">
    <citation type="journal article" date="2009" name="Nat. Genet.">
        <title>The genome of the cucumber, Cucumis sativus L.</title>
        <authorList>
            <person name="Huang S."/>
            <person name="Li R."/>
            <person name="Zhang Z."/>
            <person name="Li L."/>
            <person name="Gu X."/>
            <person name="Fan W."/>
            <person name="Lucas W.J."/>
            <person name="Wang X."/>
            <person name="Xie B."/>
            <person name="Ni P."/>
            <person name="Ren Y."/>
            <person name="Zhu H."/>
            <person name="Li J."/>
            <person name="Lin K."/>
            <person name="Jin W."/>
            <person name="Fei Z."/>
            <person name="Li G."/>
            <person name="Staub J."/>
            <person name="Kilian A."/>
            <person name="van der Vossen E.A."/>
            <person name="Wu Y."/>
            <person name="Guo J."/>
            <person name="He J."/>
            <person name="Jia Z."/>
            <person name="Ren Y."/>
            <person name="Tian G."/>
            <person name="Lu Y."/>
            <person name="Ruan J."/>
            <person name="Qian W."/>
            <person name="Wang M."/>
            <person name="Huang Q."/>
            <person name="Li B."/>
            <person name="Xuan Z."/>
            <person name="Cao J."/>
            <person name="Asan"/>
            <person name="Wu Z."/>
            <person name="Zhang J."/>
            <person name="Cai Q."/>
            <person name="Bai Y."/>
            <person name="Zhao B."/>
            <person name="Han Y."/>
            <person name="Li Y."/>
            <person name="Li X."/>
            <person name="Wang S."/>
            <person name="Shi Q."/>
            <person name="Liu S."/>
            <person name="Cho W.K."/>
            <person name="Kim J.Y."/>
            <person name="Xu Y."/>
            <person name="Heller-Uszynska K."/>
            <person name="Miao H."/>
            <person name="Cheng Z."/>
            <person name="Zhang S."/>
            <person name="Wu J."/>
            <person name="Yang Y."/>
            <person name="Kang H."/>
            <person name="Li M."/>
            <person name="Liang H."/>
            <person name="Ren X."/>
            <person name="Shi Z."/>
            <person name="Wen M."/>
            <person name="Jian M."/>
            <person name="Yang H."/>
            <person name="Zhang G."/>
            <person name="Yang Z."/>
            <person name="Chen R."/>
            <person name="Liu S."/>
            <person name="Li J."/>
            <person name="Ma L."/>
            <person name="Liu H."/>
            <person name="Zhou Y."/>
            <person name="Zhao J."/>
            <person name="Fang X."/>
            <person name="Li G."/>
            <person name="Fang L."/>
            <person name="Li Y."/>
            <person name="Liu D."/>
            <person name="Zheng H."/>
            <person name="Zhang Y."/>
            <person name="Qin N."/>
            <person name="Li Z."/>
            <person name="Yang G."/>
            <person name="Yang S."/>
            <person name="Bolund L."/>
            <person name="Kristiansen K."/>
            <person name="Zheng H."/>
            <person name="Li S."/>
            <person name="Zhang X."/>
            <person name="Yang H."/>
            <person name="Wang J."/>
            <person name="Sun R."/>
            <person name="Zhang B."/>
            <person name="Jiang S."/>
            <person name="Wang J."/>
            <person name="Du Y."/>
            <person name="Li S."/>
        </authorList>
    </citation>
    <scope>NUCLEOTIDE SEQUENCE [LARGE SCALE GENOMIC DNA]</scope>
    <source>
        <strain evidence="2">cv. 9930</strain>
    </source>
</reference>
<gene>
    <name evidence="1" type="ORF">Csa_2G079630</name>
</gene>
<keyword evidence="2" id="KW-1185">Reference proteome</keyword>
<reference evidence="1 2" key="4">
    <citation type="journal article" date="2011" name="BMC Genomics">
        <title>RNA-Seq improves annotation of protein-coding genes in the cucumber genome.</title>
        <authorList>
            <person name="Li Z."/>
            <person name="Zhang Z."/>
            <person name="Yan P."/>
            <person name="Huang S."/>
            <person name="Fei Z."/>
            <person name="Lin K."/>
        </authorList>
    </citation>
    <scope>NUCLEOTIDE SEQUENCE [LARGE SCALE GENOMIC DNA]</scope>
    <source>
        <strain evidence="2">cv. 9930</strain>
    </source>
</reference>
<reference evidence="1 2" key="3">
    <citation type="journal article" date="2010" name="BMC Genomics">
        <title>Transcriptome sequencing and comparative analysis of cucumber flowers with different sex types.</title>
        <authorList>
            <person name="Guo S."/>
            <person name="Zheng Y."/>
            <person name="Joung J.G."/>
            <person name="Liu S."/>
            <person name="Zhang Z."/>
            <person name="Crasta O.R."/>
            <person name="Sobral B.W."/>
            <person name="Xu Y."/>
            <person name="Huang S."/>
            <person name="Fei Z."/>
        </authorList>
    </citation>
    <scope>NUCLEOTIDE SEQUENCE [LARGE SCALE GENOMIC DNA]</scope>
    <source>
        <strain evidence="2">cv. 9930</strain>
    </source>
</reference>
<dbReference type="EMBL" id="CM002923">
    <property type="protein sequence ID" value="KGN61311.1"/>
    <property type="molecule type" value="Genomic_DNA"/>
</dbReference>
<name>A0A0A0LMV9_CUCSA</name>
<accession>A0A0A0LMV9</accession>
<evidence type="ECO:0000313" key="1">
    <source>
        <dbReference type="EMBL" id="KGN61311.1"/>
    </source>
</evidence>
<dbReference type="Gramene" id="KGN61311">
    <property type="protein sequence ID" value="KGN61311"/>
    <property type="gene ID" value="Csa_2G079630"/>
</dbReference>
<protein>
    <submittedName>
        <fullName evidence="1">Uncharacterized protein</fullName>
    </submittedName>
</protein>
<dbReference type="Proteomes" id="UP000029981">
    <property type="component" value="Chromosome 2"/>
</dbReference>
<proteinExistence type="predicted"/>
<sequence>MSLNVAQGFLLIIKNQKSWVYLSPSELSAVADTYGCKDGCGQSTYLGLPLHGKPKSYSFWQPVIENLKISLALGHLLSYQRENDVGCLMRKVIAAKYGIFCSGNKAGNHSMFSARSPWKLNNNPLSLAFPRLYELSLSKDAFVADMSHALDAGLNLCFRRNLNDVEFAERPATNHRKASG</sequence>
<organism evidence="1 2">
    <name type="scientific">Cucumis sativus</name>
    <name type="common">Cucumber</name>
    <dbReference type="NCBI Taxonomy" id="3659"/>
    <lineage>
        <taxon>Eukaryota</taxon>
        <taxon>Viridiplantae</taxon>
        <taxon>Streptophyta</taxon>
        <taxon>Embryophyta</taxon>
        <taxon>Tracheophyta</taxon>
        <taxon>Spermatophyta</taxon>
        <taxon>Magnoliopsida</taxon>
        <taxon>eudicotyledons</taxon>
        <taxon>Gunneridae</taxon>
        <taxon>Pentapetalae</taxon>
        <taxon>rosids</taxon>
        <taxon>fabids</taxon>
        <taxon>Cucurbitales</taxon>
        <taxon>Cucurbitaceae</taxon>
        <taxon>Benincaseae</taxon>
        <taxon>Cucumis</taxon>
    </lineage>
</organism>
<evidence type="ECO:0000313" key="2">
    <source>
        <dbReference type="Proteomes" id="UP000029981"/>
    </source>
</evidence>
<reference evidence="1 2" key="2">
    <citation type="journal article" date="2009" name="PLoS ONE">
        <title>An integrated genetic and cytogenetic map of the cucumber genome.</title>
        <authorList>
            <person name="Ren Y."/>
            <person name="Zhang Z."/>
            <person name="Liu J."/>
            <person name="Staub J.E."/>
            <person name="Han Y."/>
            <person name="Cheng Z."/>
            <person name="Li X."/>
            <person name="Lu J."/>
            <person name="Miao H."/>
            <person name="Kang H."/>
            <person name="Xie B."/>
            <person name="Gu X."/>
            <person name="Wang X."/>
            <person name="Du Y."/>
            <person name="Jin W."/>
            <person name="Huang S."/>
        </authorList>
    </citation>
    <scope>NUCLEOTIDE SEQUENCE [LARGE SCALE GENOMIC DNA]</scope>
    <source>
        <strain evidence="2">cv. 9930</strain>
    </source>
</reference>